<dbReference type="RefSeq" id="WP_275087921.1">
    <property type="nucleotide sequence ID" value="NZ_CP119078.1"/>
</dbReference>
<evidence type="ECO:0008006" key="3">
    <source>
        <dbReference type="Google" id="ProtNLM"/>
    </source>
</evidence>
<dbReference type="EMBL" id="CP119078">
    <property type="protein sequence ID" value="WED42096.1"/>
    <property type="molecule type" value="Genomic_DNA"/>
</dbReference>
<dbReference type="Gene3D" id="1.25.40.20">
    <property type="entry name" value="Ankyrin repeat-containing domain"/>
    <property type="match status" value="1"/>
</dbReference>
<evidence type="ECO:0000313" key="2">
    <source>
        <dbReference type="Proteomes" id="UP001222087"/>
    </source>
</evidence>
<evidence type="ECO:0000313" key="1">
    <source>
        <dbReference type="EMBL" id="WED42096.1"/>
    </source>
</evidence>
<keyword evidence="2" id="KW-1185">Reference proteome</keyword>
<protein>
    <recommendedName>
        <fullName evidence="3">Ankyrin repeat protein</fullName>
    </recommendedName>
</protein>
<gene>
    <name evidence="1" type="ORF">PXX05_09130</name>
</gene>
<name>A0ABY8AS29_9GAMM</name>
<reference evidence="1 2" key="1">
    <citation type="submission" date="2023-02" db="EMBL/GenBank/DDBJ databases">
        <title>Genome Sequence of L. cardiaca H63T.</title>
        <authorList>
            <person name="Lopez A.E."/>
            <person name="Cianciotto N.P."/>
        </authorList>
    </citation>
    <scope>NUCLEOTIDE SEQUENCE [LARGE SCALE GENOMIC DNA]</scope>
    <source>
        <strain evidence="1 2">H63</strain>
    </source>
</reference>
<dbReference type="Proteomes" id="UP001222087">
    <property type="component" value="Chromosome"/>
</dbReference>
<accession>A0ABY8AS29</accession>
<sequence length="503" mass="57821">MFKDIKDILVKPDGSINEEEIAHYIAAHENNVDAPYDNPNSKFNDQTLFYAAMTHDEISSYTKVRLASYLITKGAKVNKIGSTMEKTPNKYDELIDIALQEKNYEATYLLLREAKNVYGSFYNAYSGKSLLDVALDKKNEEILSWILKNAPTLLSKIRTDKFNKYYESIIKTFPNFENSENYLLLKQIAEERIDYLFTQLGLIESEDMALILAAKMSKKPYPNSIFVIKKGDNLGIIADQIKKILESETSEDIIKFQVIYYQGHGCFGEFEIDKTNNPPTVRYAHIDPFPQLIKYNVLITNDFVRKISPLANIEILESDLMMQKGASCTFFSVDGAMTLSTPSERDYVSSVMEHMNKHGKELPHPFKEENVKYKRSPTLPTRLTRGLHYIDDDLPFRGLNSLIFNSPEKATIVNKKGETAEKAIRNDIQQHPSTSNSNITRDWNMRIERKMKQLGQAVHDFIIEQNINVLDPSFSRLFDQYNLNGLVQFCEEKIEPNEKTLLC</sequence>
<dbReference type="InterPro" id="IPR036770">
    <property type="entry name" value="Ankyrin_rpt-contain_sf"/>
</dbReference>
<organism evidence="1 2">
    <name type="scientific">Legionella cardiaca</name>
    <dbReference type="NCBI Taxonomy" id="1071983"/>
    <lineage>
        <taxon>Bacteria</taxon>
        <taxon>Pseudomonadati</taxon>
        <taxon>Pseudomonadota</taxon>
        <taxon>Gammaproteobacteria</taxon>
        <taxon>Legionellales</taxon>
        <taxon>Legionellaceae</taxon>
        <taxon>Legionella</taxon>
    </lineage>
</organism>
<proteinExistence type="predicted"/>